<dbReference type="AlphaFoldDB" id="A0A8T3AWJ6"/>
<feature type="transmembrane region" description="Helical" evidence="1">
    <location>
        <begin position="18"/>
        <end position="39"/>
    </location>
</feature>
<organism evidence="2 3">
    <name type="scientific">Dendrobium nobile</name>
    <name type="common">Orchid</name>
    <dbReference type="NCBI Taxonomy" id="94219"/>
    <lineage>
        <taxon>Eukaryota</taxon>
        <taxon>Viridiplantae</taxon>
        <taxon>Streptophyta</taxon>
        <taxon>Embryophyta</taxon>
        <taxon>Tracheophyta</taxon>
        <taxon>Spermatophyta</taxon>
        <taxon>Magnoliopsida</taxon>
        <taxon>Liliopsida</taxon>
        <taxon>Asparagales</taxon>
        <taxon>Orchidaceae</taxon>
        <taxon>Epidendroideae</taxon>
        <taxon>Malaxideae</taxon>
        <taxon>Dendrobiinae</taxon>
        <taxon>Dendrobium</taxon>
    </lineage>
</organism>
<evidence type="ECO:0000256" key="1">
    <source>
        <dbReference type="SAM" id="Phobius"/>
    </source>
</evidence>
<proteinExistence type="predicted"/>
<gene>
    <name evidence="2" type="ORF">KFK09_018895</name>
</gene>
<sequence>MVVWLNEPQNRNLKRLKLVLKFVPLCSILCILLSLSSIIIKIAKFRLRAALSLSLILSLIYIIVAKSIMEYIFSQFA</sequence>
<keyword evidence="1" id="KW-1133">Transmembrane helix</keyword>
<comment type="caution">
    <text evidence="2">The sequence shown here is derived from an EMBL/GenBank/DDBJ whole genome shotgun (WGS) entry which is preliminary data.</text>
</comment>
<keyword evidence="1" id="KW-0812">Transmembrane</keyword>
<dbReference type="Proteomes" id="UP000829196">
    <property type="component" value="Unassembled WGS sequence"/>
</dbReference>
<dbReference type="EMBL" id="JAGYWB010000013">
    <property type="protein sequence ID" value="KAI0500679.1"/>
    <property type="molecule type" value="Genomic_DNA"/>
</dbReference>
<feature type="transmembrane region" description="Helical" evidence="1">
    <location>
        <begin position="45"/>
        <end position="64"/>
    </location>
</feature>
<accession>A0A8T3AWJ6</accession>
<evidence type="ECO:0000313" key="2">
    <source>
        <dbReference type="EMBL" id="KAI0500679.1"/>
    </source>
</evidence>
<keyword evidence="3" id="KW-1185">Reference proteome</keyword>
<protein>
    <submittedName>
        <fullName evidence="2">Uncharacterized protein</fullName>
    </submittedName>
</protein>
<keyword evidence="1" id="KW-0472">Membrane</keyword>
<reference evidence="2" key="1">
    <citation type="journal article" date="2022" name="Front. Genet.">
        <title>Chromosome-Scale Assembly of the Dendrobium nobile Genome Provides Insights Into the Molecular Mechanism of the Biosynthesis of the Medicinal Active Ingredient of Dendrobium.</title>
        <authorList>
            <person name="Xu Q."/>
            <person name="Niu S.-C."/>
            <person name="Li K.-L."/>
            <person name="Zheng P.-J."/>
            <person name="Zhang X.-J."/>
            <person name="Jia Y."/>
            <person name="Liu Y."/>
            <person name="Niu Y.-X."/>
            <person name="Yu L.-H."/>
            <person name="Chen D.-F."/>
            <person name="Zhang G.-Q."/>
        </authorList>
    </citation>
    <scope>NUCLEOTIDE SEQUENCE</scope>
    <source>
        <tissue evidence="2">Leaf</tissue>
    </source>
</reference>
<evidence type="ECO:0000313" key="3">
    <source>
        <dbReference type="Proteomes" id="UP000829196"/>
    </source>
</evidence>
<name>A0A8T3AWJ6_DENNO</name>